<dbReference type="EMBL" id="CM029045">
    <property type="protein sequence ID" value="KAG2596261.1"/>
    <property type="molecule type" value="Genomic_DNA"/>
</dbReference>
<feature type="region of interest" description="Disordered" evidence="1">
    <location>
        <begin position="42"/>
        <end position="101"/>
    </location>
</feature>
<sequence>MLPSERILTQQYREKNFTVYSSLIQTLKQAEKNHELTVWNSNQRPLGTAPLPEVHANVKNTGSNRNQQSGNFSSKGKQKRARKPRVNIQKGKGISKPKTDNSNKTACYRCGCYNHVTKKCRTPKHLVELYMKSMGRTQNTQKPEAHFVSQVLETKAMEPIPQGAGPSNTKTPPNDEGSLDIDDMLVDFSTNDIFGDLK</sequence>
<comment type="caution">
    <text evidence="2">The sequence shown here is derived from an EMBL/GenBank/DDBJ whole genome shotgun (WGS) entry which is preliminary data.</text>
</comment>
<evidence type="ECO:0008006" key="4">
    <source>
        <dbReference type="Google" id="ProtNLM"/>
    </source>
</evidence>
<feature type="compositionally biased region" description="Polar residues" evidence="1">
    <location>
        <begin position="58"/>
        <end position="75"/>
    </location>
</feature>
<gene>
    <name evidence="2" type="ORF">PVAP13_5KG149907</name>
</gene>
<reference evidence="2" key="1">
    <citation type="submission" date="2020-05" db="EMBL/GenBank/DDBJ databases">
        <title>WGS assembly of Panicum virgatum.</title>
        <authorList>
            <person name="Lovell J.T."/>
            <person name="Jenkins J."/>
            <person name="Shu S."/>
            <person name="Juenger T.E."/>
            <person name="Schmutz J."/>
        </authorList>
    </citation>
    <scope>NUCLEOTIDE SEQUENCE</scope>
    <source>
        <strain evidence="2">AP13</strain>
    </source>
</reference>
<keyword evidence="3" id="KW-1185">Reference proteome</keyword>
<dbReference type="Proteomes" id="UP000823388">
    <property type="component" value="Chromosome 5K"/>
</dbReference>
<evidence type="ECO:0000256" key="1">
    <source>
        <dbReference type="SAM" id="MobiDB-lite"/>
    </source>
</evidence>
<feature type="compositionally biased region" description="Basic residues" evidence="1">
    <location>
        <begin position="76"/>
        <end position="85"/>
    </location>
</feature>
<dbReference type="PANTHER" id="PTHR33325">
    <property type="entry name" value="ZINC FINGER, CCHC-TYPE-RELATED"/>
    <property type="match status" value="1"/>
</dbReference>
<accession>A0A8T0SCH6</accession>
<dbReference type="AlphaFoldDB" id="A0A8T0SCH6"/>
<protein>
    <recommendedName>
        <fullName evidence="4">CCHC-type domain-containing protein</fullName>
    </recommendedName>
</protein>
<evidence type="ECO:0000313" key="3">
    <source>
        <dbReference type="Proteomes" id="UP000823388"/>
    </source>
</evidence>
<organism evidence="2 3">
    <name type="scientific">Panicum virgatum</name>
    <name type="common">Blackwell switchgrass</name>
    <dbReference type="NCBI Taxonomy" id="38727"/>
    <lineage>
        <taxon>Eukaryota</taxon>
        <taxon>Viridiplantae</taxon>
        <taxon>Streptophyta</taxon>
        <taxon>Embryophyta</taxon>
        <taxon>Tracheophyta</taxon>
        <taxon>Spermatophyta</taxon>
        <taxon>Magnoliopsida</taxon>
        <taxon>Liliopsida</taxon>
        <taxon>Poales</taxon>
        <taxon>Poaceae</taxon>
        <taxon>PACMAD clade</taxon>
        <taxon>Panicoideae</taxon>
        <taxon>Panicodae</taxon>
        <taxon>Paniceae</taxon>
        <taxon>Panicinae</taxon>
        <taxon>Panicum</taxon>
        <taxon>Panicum sect. Hiantes</taxon>
    </lineage>
</organism>
<name>A0A8T0SCH6_PANVG</name>
<proteinExistence type="predicted"/>
<dbReference type="PANTHER" id="PTHR33325:SF11">
    <property type="entry name" value="COLD SHOCK DOMAIN-CONTAINING PROTEIN 4-LIKE"/>
    <property type="match status" value="1"/>
</dbReference>
<feature type="region of interest" description="Disordered" evidence="1">
    <location>
        <begin position="158"/>
        <end position="181"/>
    </location>
</feature>
<evidence type="ECO:0000313" key="2">
    <source>
        <dbReference type="EMBL" id="KAG2596261.1"/>
    </source>
</evidence>